<name>A0A7U4JB17_9SPHN</name>
<dbReference type="AlphaFoldDB" id="A0A7U4JB17"/>
<evidence type="ECO:0000256" key="3">
    <source>
        <dbReference type="ARBA" id="ARBA00009677"/>
    </source>
</evidence>
<dbReference type="InterPro" id="IPR053927">
    <property type="entry name" value="FlgK_helical"/>
</dbReference>
<dbReference type="KEGG" id="sphi:TS85_19635"/>
<dbReference type="Pfam" id="PF22638">
    <property type="entry name" value="FlgK_D1"/>
    <property type="match status" value="1"/>
</dbReference>
<evidence type="ECO:0000256" key="1">
    <source>
        <dbReference type="ARBA" id="ARBA00004117"/>
    </source>
</evidence>
<keyword evidence="6 7" id="KW-0975">Bacterial flagellum</keyword>
<dbReference type="GO" id="GO:0009425">
    <property type="term" value="C:bacterial-type flagellum basal body"/>
    <property type="evidence" value="ECO:0007669"/>
    <property type="project" value="UniProtKB-SubCell"/>
</dbReference>
<dbReference type="InterPro" id="IPR001444">
    <property type="entry name" value="Flag_bb_rod_N"/>
</dbReference>
<evidence type="ECO:0000259" key="10">
    <source>
        <dbReference type="Pfam" id="PF22638"/>
    </source>
</evidence>
<evidence type="ECO:0000313" key="11">
    <source>
        <dbReference type="EMBL" id="AJP73525.1"/>
    </source>
</evidence>
<feature type="domain" description="Flagellar basal body rod protein N-terminal" evidence="8">
    <location>
        <begin position="6"/>
        <end position="34"/>
    </location>
</feature>
<reference evidence="11 12" key="2">
    <citation type="submission" date="2015-02" db="EMBL/GenBank/DDBJ databases">
        <title>The complete genome of Sphingomonas hengshuiensis sp. WHSC-8 isolated from soil of Hengshui Lake.</title>
        <authorList>
            <person name="Wei S."/>
            <person name="Guo J."/>
            <person name="Su C."/>
            <person name="Wu R."/>
            <person name="Zhang Z."/>
            <person name="Liang K."/>
            <person name="Li H."/>
            <person name="Wang T."/>
            <person name="Liu H."/>
            <person name="Zhang C."/>
            <person name="Li Z."/>
            <person name="Wang Q."/>
            <person name="Meng J."/>
        </authorList>
    </citation>
    <scope>NUCLEOTIDE SEQUENCE [LARGE SCALE GENOMIC DNA]</scope>
    <source>
        <strain evidence="11 12">WHSC-8</strain>
    </source>
</reference>
<evidence type="ECO:0000259" key="8">
    <source>
        <dbReference type="Pfam" id="PF00460"/>
    </source>
</evidence>
<comment type="subcellular location">
    <subcellularLocation>
        <location evidence="1">Bacterial flagellum basal body</location>
    </subcellularLocation>
    <subcellularLocation>
        <location evidence="2 7">Secreted</location>
    </subcellularLocation>
</comment>
<dbReference type="PANTHER" id="PTHR30033:SF2">
    <property type="entry name" value="FLAGELLAR HOOK PROTEIN"/>
    <property type="match status" value="1"/>
</dbReference>
<feature type="domain" description="Flagellar basal-body/hook protein C-terminal" evidence="9">
    <location>
        <begin position="405"/>
        <end position="442"/>
    </location>
</feature>
<dbReference type="EMBL" id="CP010836">
    <property type="protein sequence ID" value="AJP73525.1"/>
    <property type="molecule type" value="Genomic_DNA"/>
</dbReference>
<protein>
    <recommendedName>
        <fullName evidence="4 7">Flagellar hook-associated protein 1</fullName>
        <shortName evidence="7">HAP1</shortName>
    </recommendedName>
</protein>
<evidence type="ECO:0000256" key="6">
    <source>
        <dbReference type="ARBA" id="ARBA00023143"/>
    </source>
</evidence>
<dbReference type="InterPro" id="IPR010930">
    <property type="entry name" value="Flg_bb/hook_C_dom"/>
</dbReference>
<sequence>MSNLLSIAASGVRAYQTALTTVSENIANAGTTGYARRTAAVSEVASTGIATNSLNGLGVSVLGVTRATDLVRSADVRDASADLAKTETAAAWMTQIETVLTGNQLSDSLSQFFSATKTVAADASALPARAAMLEAASAVATAFSATGSALAGAASDLDATAQAAVSQLNGLATALAKVNAGLGRATPGTSGAAALLDQRDQLLEEMSALTDVSVTLDAAGRAAVRVGGASGPALVDADGVGQLVYNRSGGAVAFSVDRGGEALAVSPTGGALAGIAEGASRIADAQDGIAALAKDFAEGANAVQAAGEDLDSATGSALFTIGDPASQLAVALTDPRGIAAAATGGGTRDNSNLAGFDTLRSTGKVETGLSDMTAANASALAARTSVAEAQTVIRDNAVSARDSVTGVNIDEEAVDLLRFQQAYQASSRAIQVARDTLQSILDIR</sequence>
<dbReference type="PANTHER" id="PTHR30033">
    <property type="entry name" value="FLAGELLAR HOOK-ASSOCIATED PROTEIN 1"/>
    <property type="match status" value="1"/>
</dbReference>
<dbReference type="Pfam" id="PF00460">
    <property type="entry name" value="Flg_bb_rod"/>
    <property type="match status" value="1"/>
</dbReference>
<dbReference type="Pfam" id="PF06429">
    <property type="entry name" value="Flg_bbr_C"/>
    <property type="match status" value="1"/>
</dbReference>
<keyword evidence="11" id="KW-0282">Flagellum</keyword>
<dbReference type="GO" id="GO:0044780">
    <property type="term" value="P:bacterial-type flagellum assembly"/>
    <property type="evidence" value="ECO:0007669"/>
    <property type="project" value="InterPro"/>
</dbReference>
<dbReference type="GO" id="GO:0009424">
    <property type="term" value="C:bacterial-type flagellum hook"/>
    <property type="evidence" value="ECO:0007669"/>
    <property type="project" value="UniProtKB-UniRule"/>
</dbReference>
<keyword evidence="11" id="KW-0969">Cilium</keyword>
<comment type="similarity">
    <text evidence="3 7">Belongs to the flagella basal body rod proteins family.</text>
</comment>
<keyword evidence="12" id="KW-1185">Reference proteome</keyword>
<feature type="domain" description="Flagellar hook-associated protein FlgK helical" evidence="10">
    <location>
        <begin position="93"/>
        <end position="319"/>
    </location>
</feature>
<organism evidence="11 12">
    <name type="scientific">Sphingomonas hengshuiensis</name>
    <dbReference type="NCBI Taxonomy" id="1609977"/>
    <lineage>
        <taxon>Bacteria</taxon>
        <taxon>Pseudomonadati</taxon>
        <taxon>Pseudomonadota</taxon>
        <taxon>Alphaproteobacteria</taxon>
        <taxon>Sphingomonadales</taxon>
        <taxon>Sphingomonadaceae</taxon>
        <taxon>Sphingomonas</taxon>
    </lineage>
</organism>
<evidence type="ECO:0000313" key="12">
    <source>
        <dbReference type="Proteomes" id="UP000032300"/>
    </source>
</evidence>
<proteinExistence type="inferred from homology"/>
<gene>
    <name evidence="7" type="primary">flgK</name>
    <name evidence="11" type="ORF">TS85_19635</name>
</gene>
<dbReference type="PRINTS" id="PR01005">
    <property type="entry name" value="FLGHOOKAP1"/>
</dbReference>
<keyword evidence="5 7" id="KW-0964">Secreted</keyword>
<evidence type="ECO:0000256" key="7">
    <source>
        <dbReference type="RuleBase" id="RU362065"/>
    </source>
</evidence>
<evidence type="ECO:0000256" key="5">
    <source>
        <dbReference type="ARBA" id="ARBA00022525"/>
    </source>
</evidence>
<keyword evidence="11" id="KW-0966">Cell projection</keyword>
<evidence type="ECO:0000259" key="9">
    <source>
        <dbReference type="Pfam" id="PF06429"/>
    </source>
</evidence>
<dbReference type="SUPFAM" id="SSF64518">
    <property type="entry name" value="Phase 1 flagellin"/>
    <property type="match status" value="1"/>
</dbReference>
<dbReference type="GO" id="GO:0005198">
    <property type="term" value="F:structural molecule activity"/>
    <property type="evidence" value="ECO:0007669"/>
    <property type="project" value="UniProtKB-UniRule"/>
</dbReference>
<dbReference type="RefSeq" id="WP_044334451.1">
    <property type="nucleotide sequence ID" value="NZ_CP010836.1"/>
</dbReference>
<dbReference type="Proteomes" id="UP000032300">
    <property type="component" value="Chromosome"/>
</dbReference>
<evidence type="ECO:0000256" key="4">
    <source>
        <dbReference type="ARBA" id="ARBA00016244"/>
    </source>
</evidence>
<reference evidence="11 12" key="1">
    <citation type="journal article" date="2015" name="Int. J. Syst. Evol. Microbiol.">
        <title>Sphingomonas hengshuiensis sp. nov., isolated from lake wetland.</title>
        <authorList>
            <person name="Wei S."/>
            <person name="Wang T."/>
            <person name="Liu H."/>
            <person name="Zhang C."/>
            <person name="Guo J."/>
            <person name="Wang Q."/>
            <person name="Liang K."/>
            <person name="Zhang Z."/>
        </authorList>
    </citation>
    <scope>NUCLEOTIDE SEQUENCE [LARGE SCALE GENOMIC DNA]</scope>
    <source>
        <strain evidence="11 12">WHSC-8</strain>
    </source>
</reference>
<dbReference type="InterPro" id="IPR002371">
    <property type="entry name" value="FlgK"/>
</dbReference>
<dbReference type="OrthoDB" id="7181295at2"/>
<evidence type="ECO:0000256" key="2">
    <source>
        <dbReference type="ARBA" id="ARBA00004613"/>
    </source>
</evidence>
<accession>A0A7U4JB17</accession>
<dbReference type="NCBIfam" id="TIGR02492">
    <property type="entry name" value="flgK_ends"/>
    <property type="match status" value="1"/>
</dbReference>
<dbReference type="GO" id="GO:0005576">
    <property type="term" value="C:extracellular region"/>
    <property type="evidence" value="ECO:0007669"/>
    <property type="project" value="UniProtKB-SubCell"/>
</dbReference>